<keyword evidence="5 7" id="KW-1133">Transmembrane helix</keyword>
<dbReference type="Gene3D" id="1.10.287.110">
    <property type="entry name" value="DnaJ domain"/>
    <property type="match status" value="1"/>
</dbReference>
<keyword evidence="6 7" id="KW-0472">Membrane</keyword>
<dbReference type="InterPro" id="IPR001623">
    <property type="entry name" value="DnaJ_domain"/>
</dbReference>
<dbReference type="GeneTree" id="ENSGT00390000012136"/>
<reference evidence="9" key="2">
    <citation type="submission" date="2025-08" db="UniProtKB">
        <authorList>
            <consortium name="Ensembl"/>
        </authorList>
    </citation>
    <scope>IDENTIFICATION</scope>
</reference>
<evidence type="ECO:0000256" key="2">
    <source>
        <dbReference type="ARBA" id="ARBA00004141"/>
    </source>
</evidence>
<evidence type="ECO:0000259" key="8">
    <source>
        <dbReference type="PROSITE" id="PS50076"/>
    </source>
</evidence>
<organism evidence="9 10">
    <name type="scientific">Lepisosteus oculatus</name>
    <name type="common">Spotted gar</name>
    <dbReference type="NCBI Taxonomy" id="7918"/>
    <lineage>
        <taxon>Eukaryota</taxon>
        <taxon>Metazoa</taxon>
        <taxon>Chordata</taxon>
        <taxon>Craniata</taxon>
        <taxon>Vertebrata</taxon>
        <taxon>Euteleostomi</taxon>
        <taxon>Actinopterygii</taxon>
        <taxon>Neopterygii</taxon>
        <taxon>Holostei</taxon>
        <taxon>Semionotiformes</taxon>
        <taxon>Lepisosteidae</taxon>
        <taxon>Lepisosteus</taxon>
    </lineage>
</organism>
<evidence type="ECO:0000256" key="5">
    <source>
        <dbReference type="ARBA" id="ARBA00022989"/>
    </source>
</evidence>
<feature type="transmembrane region" description="Helical" evidence="7">
    <location>
        <begin position="83"/>
        <end position="101"/>
    </location>
</feature>
<dbReference type="InParanoid" id="W5MLW4"/>
<dbReference type="SMART" id="SM00271">
    <property type="entry name" value="DnaJ"/>
    <property type="match status" value="1"/>
</dbReference>
<sequence length="343" mass="37854">MGKGVAVTYALWAVGGPLGLHHLYLRRDSHALLWLLTCGGFGVGWAREIFRIPAYVEEANQGSAGGRGQRRRAPPPPVSPARFAGQVCVGIYFGVVALIGLSSLSFFYLLVLPLCVGAGVHLVSCAGHETSDLPKTLTACLLTSPIFYGRAISTLPISLAASVTAAQNRRYKQPTPPKPLGVRLYHLGLAWLAFTAPLGYCVFYNTTATLSYLVECVASLLDWLWFFPQLQRLLGFFLLLPYRVLCLLTGGGELGGLGEDWEIVLEKMLWQHFYLDFSMTSLSVLSVSSAASLDEITQSYRELVKLWHPDHNPQRPEEAAERFLQIQEAYKTLLSLHKTQRGE</sequence>
<dbReference type="eggNOG" id="KOG0714">
    <property type="taxonomic scope" value="Eukaryota"/>
</dbReference>
<dbReference type="PANTHER" id="PTHR44733:SF1">
    <property type="entry name" value="DNAJ HOMOLOG SUBFAMILY C MEMBER 22"/>
    <property type="match status" value="1"/>
</dbReference>
<dbReference type="STRING" id="7918.ENSLOCP00000009373"/>
<dbReference type="PANTHER" id="PTHR44733">
    <property type="entry name" value="DNAJ HOMOLOG SUBFAMILY C MEMBER 22"/>
    <property type="match status" value="1"/>
</dbReference>
<dbReference type="GO" id="GO:0016020">
    <property type="term" value="C:membrane"/>
    <property type="evidence" value="ECO:0000318"/>
    <property type="project" value="GO_Central"/>
</dbReference>
<evidence type="ECO:0000256" key="6">
    <source>
        <dbReference type="ARBA" id="ARBA00023136"/>
    </source>
</evidence>
<dbReference type="HOGENOM" id="CLU_057927_0_0_1"/>
<dbReference type="CDD" id="cd06257">
    <property type="entry name" value="DnaJ"/>
    <property type="match status" value="1"/>
</dbReference>
<name>W5MLW4_LEPOC</name>
<dbReference type="OMA" id="VWWHCLL"/>
<reference evidence="10" key="1">
    <citation type="submission" date="2011-12" db="EMBL/GenBank/DDBJ databases">
        <title>The Draft Genome of Lepisosteus oculatus.</title>
        <authorList>
            <consortium name="The Broad Institute Genome Assembly &amp; Analysis Group"/>
            <consortium name="Computational R&amp;D Group"/>
            <consortium name="and Sequencing Platform"/>
            <person name="Di Palma F."/>
            <person name="Alfoldi J."/>
            <person name="Johnson J."/>
            <person name="Berlin A."/>
            <person name="Gnerre S."/>
            <person name="Jaffe D."/>
            <person name="MacCallum I."/>
            <person name="Young S."/>
            <person name="Walker B.J."/>
            <person name="Lander E.S."/>
            <person name="Lindblad-Toh K."/>
        </authorList>
    </citation>
    <scope>NUCLEOTIDE SEQUENCE [LARGE SCALE GENOMIC DNA]</scope>
</reference>
<evidence type="ECO:0000256" key="1">
    <source>
        <dbReference type="ARBA" id="ARBA00002080"/>
    </source>
</evidence>
<reference evidence="9" key="3">
    <citation type="submission" date="2025-09" db="UniProtKB">
        <authorList>
            <consortium name="Ensembl"/>
        </authorList>
    </citation>
    <scope>IDENTIFICATION</scope>
</reference>
<accession>W5MLW4</accession>
<keyword evidence="4 7" id="KW-0812">Transmembrane</keyword>
<dbReference type="Ensembl" id="ENSLOCT00000009385.1">
    <property type="protein sequence ID" value="ENSLOCP00000009373.1"/>
    <property type="gene ID" value="ENSLOCG00000007723.1"/>
</dbReference>
<evidence type="ECO:0000256" key="3">
    <source>
        <dbReference type="ARBA" id="ARBA00020945"/>
    </source>
</evidence>
<evidence type="ECO:0000313" key="10">
    <source>
        <dbReference type="Proteomes" id="UP000018468"/>
    </source>
</evidence>
<keyword evidence="10" id="KW-1185">Reference proteome</keyword>
<dbReference type="AlphaFoldDB" id="W5MLW4"/>
<proteinExistence type="predicted"/>
<evidence type="ECO:0000313" key="9">
    <source>
        <dbReference type="Ensembl" id="ENSLOCP00000009373.1"/>
    </source>
</evidence>
<comment type="function">
    <text evidence="1">May function as a co-chaperone.</text>
</comment>
<comment type="subcellular location">
    <subcellularLocation>
        <location evidence="2">Membrane</location>
        <topology evidence="2">Multi-pass membrane protein</topology>
    </subcellularLocation>
</comment>
<feature type="domain" description="J" evidence="8">
    <location>
        <begin position="280"/>
        <end position="343"/>
    </location>
</feature>
<evidence type="ECO:0000256" key="7">
    <source>
        <dbReference type="SAM" id="Phobius"/>
    </source>
</evidence>
<evidence type="ECO:0000256" key="4">
    <source>
        <dbReference type="ARBA" id="ARBA00022692"/>
    </source>
</evidence>
<feature type="transmembrane region" description="Helical" evidence="7">
    <location>
        <begin position="6"/>
        <end position="25"/>
    </location>
</feature>
<feature type="transmembrane region" description="Helical" evidence="7">
    <location>
        <begin position="184"/>
        <end position="203"/>
    </location>
</feature>
<dbReference type="PRINTS" id="PR00625">
    <property type="entry name" value="JDOMAIN"/>
</dbReference>
<dbReference type="InterPro" id="IPR007829">
    <property type="entry name" value="TM2"/>
</dbReference>
<dbReference type="SUPFAM" id="SSF46565">
    <property type="entry name" value="Chaperone J-domain"/>
    <property type="match status" value="1"/>
</dbReference>
<protein>
    <recommendedName>
        <fullName evidence="3">DnaJ homolog subfamily C member 22</fullName>
    </recommendedName>
</protein>
<dbReference type="PROSITE" id="PS50076">
    <property type="entry name" value="DNAJ_2"/>
    <property type="match status" value="1"/>
</dbReference>
<dbReference type="Proteomes" id="UP000018468">
    <property type="component" value="Linkage group LG4"/>
</dbReference>
<dbReference type="EMBL" id="AHAT01032543">
    <property type="status" value="NOT_ANNOTATED_CDS"/>
    <property type="molecule type" value="Genomic_DNA"/>
</dbReference>
<dbReference type="Pfam" id="PF05154">
    <property type="entry name" value="TM2"/>
    <property type="match status" value="1"/>
</dbReference>
<feature type="transmembrane region" description="Helical" evidence="7">
    <location>
        <begin position="209"/>
        <end position="226"/>
    </location>
</feature>
<dbReference type="Pfam" id="PF00226">
    <property type="entry name" value="DnaJ"/>
    <property type="match status" value="1"/>
</dbReference>
<dbReference type="FunCoup" id="W5MLW4">
    <property type="interactions" value="556"/>
</dbReference>
<dbReference type="Bgee" id="ENSLOCG00000007723">
    <property type="expression patterns" value="Expressed in liver and 5 other cell types or tissues"/>
</dbReference>
<dbReference type="InterPro" id="IPR036869">
    <property type="entry name" value="J_dom_sf"/>
</dbReference>